<dbReference type="InterPro" id="IPR011152">
    <property type="entry name" value="Pesterase_MJ0912"/>
</dbReference>
<organism evidence="3 4">
    <name type="scientific">Agrococcus baldri</name>
    <dbReference type="NCBI Taxonomy" id="153730"/>
    <lineage>
        <taxon>Bacteria</taxon>
        <taxon>Bacillati</taxon>
        <taxon>Actinomycetota</taxon>
        <taxon>Actinomycetes</taxon>
        <taxon>Micrococcales</taxon>
        <taxon>Microbacteriaceae</taxon>
        <taxon>Agrococcus</taxon>
    </lineage>
</organism>
<feature type="domain" description="Calcineurin-like phosphoesterase" evidence="2">
    <location>
        <begin position="10"/>
        <end position="197"/>
    </location>
</feature>
<dbReference type="RefSeq" id="WP_146796479.1">
    <property type="nucleotide sequence ID" value="NZ_BJUU01000023.1"/>
</dbReference>
<dbReference type="Proteomes" id="UP000321749">
    <property type="component" value="Unassembled WGS sequence"/>
</dbReference>
<dbReference type="GO" id="GO:0016791">
    <property type="term" value="F:phosphatase activity"/>
    <property type="evidence" value="ECO:0007669"/>
    <property type="project" value="TreeGrafter"/>
</dbReference>
<reference evidence="3 4" key="1">
    <citation type="submission" date="2019-07" db="EMBL/GenBank/DDBJ databases">
        <title>Whole genome shotgun sequence of Agrococcus baldri NBRC 103055.</title>
        <authorList>
            <person name="Hosoyama A."/>
            <person name="Uohara A."/>
            <person name="Ohji S."/>
            <person name="Ichikawa N."/>
        </authorList>
    </citation>
    <scope>NUCLEOTIDE SEQUENCE [LARGE SCALE GENOMIC DNA]</scope>
    <source>
        <strain evidence="3 4">NBRC 103055</strain>
    </source>
</reference>
<sequence length="247" mass="26908">MSAVRQDEARIAVVSDMHGNLTAFDAVLADARRRGATAIWCGGDLVGKGPRGRAVVERAREACDVVVRGNWDEVVAMPGIAHWTAPEWYRDELGETALAWLGALPFHHDAELGGERVRLFHASPESVHQRVRAGMSDAAHAAMFRPTAATGEAGEAQLVVYGDLHRQFVDERAGRRLVNTGSAGNDLEGDPSAAYTMLEATAAGARVEQLRVAYDVEAEIEMAQAMRIPFLEHWVAELRTGVYQPRV</sequence>
<accession>A0AA87UT81</accession>
<dbReference type="GO" id="GO:0005737">
    <property type="term" value="C:cytoplasm"/>
    <property type="evidence" value="ECO:0007669"/>
    <property type="project" value="TreeGrafter"/>
</dbReference>
<dbReference type="PANTHER" id="PTHR42850:SF2">
    <property type="entry name" value="BLL5683 PROTEIN"/>
    <property type="match status" value="1"/>
</dbReference>
<evidence type="ECO:0000313" key="4">
    <source>
        <dbReference type="Proteomes" id="UP000321749"/>
    </source>
</evidence>
<dbReference type="Pfam" id="PF12850">
    <property type="entry name" value="Metallophos_2"/>
    <property type="match status" value="1"/>
</dbReference>
<gene>
    <name evidence="3" type="ORF">ABA31_26060</name>
</gene>
<dbReference type="EMBL" id="BJUU01000023">
    <property type="protein sequence ID" value="GEK81255.1"/>
    <property type="molecule type" value="Genomic_DNA"/>
</dbReference>
<evidence type="ECO:0000259" key="2">
    <source>
        <dbReference type="Pfam" id="PF12850"/>
    </source>
</evidence>
<dbReference type="AlphaFoldDB" id="A0AA87UT81"/>
<protein>
    <submittedName>
        <fullName evidence="3">Phosphoesterase</fullName>
    </submittedName>
</protein>
<comment type="caution">
    <text evidence="3">The sequence shown here is derived from an EMBL/GenBank/DDBJ whole genome shotgun (WGS) entry which is preliminary data.</text>
</comment>
<proteinExistence type="inferred from homology"/>
<evidence type="ECO:0000313" key="3">
    <source>
        <dbReference type="EMBL" id="GEK81255.1"/>
    </source>
</evidence>
<dbReference type="SUPFAM" id="SSF56300">
    <property type="entry name" value="Metallo-dependent phosphatases"/>
    <property type="match status" value="1"/>
</dbReference>
<dbReference type="PANTHER" id="PTHR42850">
    <property type="entry name" value="METALLOPHOSPHOESTERASE"/>
    <property type="match status" value="1"/>
</dbReference>
<dbReference type="InterPro" id="IPR050126">
    <property type="entry name" value="Ap4A_hydrolase"/>
</dbReference>
<name>A0AA87UT81_9MICO</name>
<dbReference type="InterPro" id="IPR029052">
    <property type="entry name" value="Metallo-depent_PP-like"/>
</dbReference>
<dbReference type="Gene3D" id="3.60.21.10">
    <property type="match status" value="1"/>
</dbReference>
<dbReference type="InterPro" id="IPR024654">
    <property type="entry name" value="Calcineurin-like_PHP_lpxH"/>
</dbReference>
<dbReference type="PIRSF" id="PIRSF000883">
    <property type="entry name" value="Pesterase_MJ0912"/>
    <property type="match status" value="1"/>
</dbReference>
<keyword evidence="4" id="KW-1185">Reference proteome</keyword>
<comment type="similarity">
    <text evidence="1">Belongs to the metallophosphoesterase superfamily. YfcE family.</text>
</comment>
<evidence type="ECO:0000256" key="1">
    <source>
        <dbReference type="ARBA" id="ARBA00008950"/>
    </source>
</evidence>